<dbReference type="PRINTS" id="PR00364">
    <property type="entry name" value="DISEASERSIST"/>
</dbReference>
<protein>
    <submittedName>
        <fullName evidence="8">DNA-binding SARP family transcriptional activator</fullName>
    </submittedName>
</protein>
<evidence type="ECO:0000256" key="6">
    <source>
        <dbReference type="PROSITE-ProRule" id="PRU01091"/>
    </source>
</evidence>
<dbReference type="PANTHER" id="PTHR35807:SF1">
    <property type="entry name" value="TRANSCRIPTIONAL REGULATOR REDD"/>
    <property type="match status" value="1"/>
</dbReference>
<dbReference type="InterPro" id="IPR011990">
    <property type="entry name" value="TPR-like_helical_dom_sf"/>
</dbReference>
<dbReference type="InterPro" id="IPR005158">
    <property type="entry name" value="BTAD"/>
</dbReference>
<dbReference type="Proteomes" id="UP001240236">
    <property type="component" value="Unassembled WGS sequence"/>
</dbReference>
<dbReference type="InterPro" id="IPR036388">
    <property type="entry name" value="WH-like_DNA-bd_sf"/>
</dbReference>
<dbReference type="PROSITE" id="PS51755">
    <property type="entry name" value="OMPR_PHOB"/>
    <property type="match status" value="1"/>
</dbReference>
<dbReference type="GO" id="GO:0000160">
    <property type="term" value="P:phosphorelay signal transduction system"/>
    <property type="evidence" value="ECO:0007669"/>
    <property type="project" value="InterPro"/>
</dbReference>
<keyword evidence="9" id="KW-1185">Reference proteome</keyword>
<dbReference type="SMART" id="SM00028">
    <property type="entry name" value="TPR"/>
    <property type="match status" value="3"/>
</dbReference>
<evidence type="ECO:0000256" key="4">
    <source>
        <dbReference type="ARBA" id="ARBA00023163"/>
    </source>
</evidence>
<dbReference type="CDD" id="cd15831">
    <property type="entry name" value="BTAD"/>
    <property type="match status" value="1"/>
</dbReference>
<dbReference type="Gene3D" id="1.10.10.10">
    <property type="entry name" value="Winged helix-like DNA-binding domain superfamily/Winged helix DNA-binding domain"/>
    <property type="match status" value="1"/>
</dbReference>
<accession>A0AAE4B1W7</accession>
<dbReference type="SUPFAM" id="SSF48452">
    <property type="entry name" value="TPR-like"/>
    <property type="match status" value="2"/>
</dbReference>
<feature type="repeat" description="TPR" evidence="5">
    <location>
        <begin position="825"/>
        <end position="858"/>
    </location>
</feature>
<evidence type="ECO:0000256" key="2">
    <source>
        <dbReference type="ARBA" id="ARBA00023015"/>
    </source>
</evidence>
<feature type="DNA-binding region" description="OmpR/PhoB-type" evidence="6">
    <location>
        <begin position="1"/>
        <end position="105"/>
    </location>
</feature>
<proteinExistence type="inferred from homology"/>
<gene>
    <name evidence="8" type="ORF">J2S42_007758</name>
</gene>
<feature type="domain" description="OmpR/PhoB-type" evidence="7">
    <location>
        <begin position="1"/>
        <end position="105"/>
    </location>
</feature>
<dbReference type="AlphaFoldDB" id="A0AAE4B1W7"/>
<dbReference type="PROSITE" id="PS50005">
    <property type="entry name" value="TPR"/>
    <property type="match status" value="1"/>
</dbReference>
<name>A0AAE4B1W7_9ACTN</name>
<dbReference type="SMART" id="SM00862">
    <property type="entry name" value="Trans_reg_C"/>
    <property type="match status" value="1"/>
</dbReference>
<dbReference type="InterPro" id="IPR051677">
    <property type="entry name" value="AfsR-DnrI-RedD_regulator"/>
</dbReference>
<keyword evidence="3 6" id="KW-0238">DNA-binding</keyword>
<organism evidence="8 9">
    <name type="scientific">Catenuloplanes indicus</name>
    <dbReference type="NCBI Taxonomy" id="137267"/>
    <lineage>
        <taxon>Bacteria</taxon>
        <taxon>Bacillati</taxon>
        <taxon>Actinomycetota</taxon>
        <taxon>Actinomycetes</taxon>
        <taxon>Micromonosporales</taxon>
        <taxon>Micromonosporaceae</taxon>
        <taxon>Catenuloplanes</taxon>
    </lineage>
</organism>
<dbReference type="GO" id="GO:0003677">
    <property type="term" value="F:DNA binding"/>
    <property type="evidence" value="ECO:0007669"/>
    <property type="project" value="UniProtKB-UniRule"/>
</dbReference>
<keyword evidence="5" id="KW-0802">TPR repeat</keyword>
<dbReference type="PANTHER" id="PTHR35807">
    <property type="entry name" value="TRANSCRIPTIONAL REGULATOR REDD-RELATED"/>
    <property type="match status" value="1"/>
</dbReference>
<evidence type="ECO:0000259" key="7">
    <source>
        <dbReference type="PROSITE" id="PS51755"/>
    </source>
</evidence>
<dbReference type="InterPro" id="IPR001867">
    <property type="entry name" value="OmpR/PhoB-type_DNA-bd"/>
</dbReference>
<dbReference type="SUPFAM" id="SSF46894">
    <property type="entry name" value="C-terminal effector domain of the bipartite response regulators"/>
    <property type="match status" value="1"/>
</dbReference>
<evidence type="ECO:0000313" key="9">
    <source>
        <dbReference type="Proteomes" id="UP001240236"/>
    </source>
</evidence>
<keyword evidence="4" id="KW-0804">Transcription</keyword>
<comment type="caution">
    <text evidence="8">The sequence shown here is derived from an EMBL/GenBank/DDBJ whole genome shotgun (WGS) entry which is preliminary data.</text>
</comment>
<dbReference type="SMART" id="SM01043">
    <property type="entry name" value="BTAD"/>
    <property type="match status" value="1"/>
</dbReference>
<dbReference type="GO" id="GO:0043531">
    <property type="term" value="F:ADP binding"/>
    <property type="evidence" value="ECO:0007669"/>
    <property type="project" value="InterPro"/>
</dbReference>
<evidence type="ECO:0000313" key="8">
    <source>
        <dbReference type="EMBL" id="MDQ0371089.1"/>
    </source>
</evidence>
<dbReference type="EMBL" id="JAUSUZ010000001">
    <property type="protein sequence ID" value="MDQ0371089.1"/>
    <property type="molecule type" value="Genomic_DNA"/>
</dbReference>
<dbReference type="InterPro" id="IPR019734">
    <property type="entry name" value="TPR_rpt"/>
</dbReference>
<comment type="similarity">
    <text evidence="1">Belongs to the AfsR/DnrI/RedD regulatory family.</text>
</comment>
<dbReference type="GO" id="GO:0006355">
    <property type="term" value="P:regulation of DNA-templated transcription"/>
    <property type="evidence" value="ECO:0007669"/>
    <property type="project" value="InterPro"/>
</dbReference>
<dbReference type="Gene3D" id="1.25.40.10">
    <property type="entry name" value="Tetratricopeptide repeat domain"/>
    <property type="match status" value="3"/>
</dbReference>
<evidence type="ECO:0000256" key="5">
    <source>
        <dbReference type="PROSITE-ProRule" id="PRU00339"/>
    </source>
</evidence>
<dbReference type="InterPro" id="IPR016032">
    <property type="entry name" value="Sig_transdc_resp-reg_C-effctor"/>
</dbReference>
<evidence type="ECO:0000256" key="1">
    <source>
        <dbReference type="ARBA" id="ARBA00005820"/>
    </source>
</evidence>
<dbReference type="Pfam" id="PF03704">
    <property type="entry name" value="BTAD"/>
    <property type="match status" value="1"/>
</dbReference>
<dbReference type="SUPFAM" id="SSF52540">
    <property type="entry name" value="P-loop containing nucleoside triphosphate hydrolases"/>
    <property type="match status" value="1"/>
</dbReference>
<evidence type="ECO:0000256" key="3">
    <source>
        <dbReference type="ARBA" id="ARBA00023125"/>
    </source>
</evidence>
<dbReference type="InterPro" id="IPR027417">
    <property type="entry name" value="P-loop_NTPase"/>
</dbReference>
<sequence>MPMWFEVLGPVRGRRDGVELPLGSPQQRVLLAVLLAAAGEPVATGVLSDVLWAGEPPPAAAATVQQYVSRLRRVAGPIGRTAAGYRLDVDSDLRRYRTFLDQARELAGAGRTEAAVDAYAAGLGLWTAPAGTGLPAHPVFADLNREHAAVLAEAADAALESGRGAVLAPVLDRAAGWHPYDEGLQARLLRTLAAAGRTTDALGHYRAARERLVGELGIEPGPLLRDAHRDVTAPAYVRPAQLPAPPATFTGRTAELARIDAIAGPRPLVLVGGLGGVGKTSLALHWAHRAAPRYPDGQLYVDLRGFAPSGVPLSPVEALHGFLEALGVPRANQPATLDGLAALYRTVLSGRRVLVLLDNARDDDQVRPLLPGTAGCAVLVTSRSYLGGLSVDEDARSVGLDVFRDADALGYLRSRLGAARVDAEPHAAAEIVRVCGGLPLALAICAAWAERSPAYTLATVVSELRRRDGLDAFATVNVGRDVRTVFSWSYRRLGADAAELFRRLGRHPGPDVALATAISAAGRTSSETLGLLGELTDAQLLSEFRPGRYAAHDLVRAYALEISSAGEEPLARILDHYLHSVIAGARLANPYRRQREPGPPAAGVVPYTPVDVPDAVAWFDAERENLGAALYAADRAGLDEYVWLLCWGMNGFLLDHLGRWDEAIPYARTALASARRRGDVWWRGYLHNVLGNCYHRGGDHERAHREWSLTAAVGREAGDPIRIAIGLGGMATTLTERDEWPDGDSIERAAGYADEMRALLAGIDRAGPPGRADGRTTHARDLIGFTYRLTALRVLHRTGDVAAAAAERAAGIAVHESIENWLQVRNGWQQIGRMREHAGDLDGAVEAFEKALPLGRTDEWITVELLTRLAGCHARLGHSGAAAHCRARALERLGGVYHPAADRLRAMLPPA</sequence>
<reference evidence="8 9" key="1">
    <citation type="submission" date="2023-07" db="EMBL/GenBank/DDBJ databases">
        <title>Sequencing the genomes of 1000 actinobacteria strains.</title>
        <authorList>
            <person name="Klenk H.-P."/>
        </authorList>
    </citation>
    <scope>NUCLEOTIDE SEQUENCE [LARGE SCALE GENOMIC DNA]</scope>
    <source>
        <strain evidence="8 9">DSM 44709</strain>
    </source>
</reference>
<keyword evidence="2" id="KW-0805">Transcription regulation</keyword>